<keyword evidence="2" id="KW-0503">Monooxygenase</keyword>
<dbReference type="RefSeq" id="WP_233242891.1">
    <property type="nucleotide sequence ID" value="NZ_CP122561.1"/>
</dbReference>
<organism evidence="2 3">
    <name type="scientific">Auritidibacter ignavus</name>
    <dbReference type="NCBI Taxonomy" id="678932"/>
    <lineage>
        <taxon>Bacteria</taxon>
        <taxon>Bacillati</taxon>
        <taxon>Actinomycetota</taxon>
        <taxon>Actinomycetes</taxon>
        <taxon>Micrococcales</taxon>
        <taxon>Micrococcaceae</taxon>
        <taxon>Auritidibacter</taxon>
    </lineage>
</organism>
<keyword evidence="2" id="KW-0560">Oxidoreductase</keyword>
<evidence type="ECO:0000259" key="1">
    <source>
        <dbReference type="PROSITE" id="PS51725"/>
    </source>
</evidence>
<dbReference type="EMBL" id="CP122566">
    <property type="protein sequence ID" value="WGH92883.1"/>
    <property type="molecule type" value="Genomic_DNA"/>
</dbReference>
<dbReference type="PROSITE" id="PS51725">
    <property type="entry name" value="ABM"/>
    <property type="match status" value="1"/>
</dbReference>
<dbReference type="PANTHER" id="PTHR34474:SF2">
    <property type="entry name" value="SIGNAL TRANSDUCTION PROTEIN TRAP"/>
    <property type="match status" value="1"/>
</dbReference>
<accession>A0AAJ6AGE2</accession>
<evidence type="ECO:0000313" key="3">
    <source>
        <dbReference type="Proteomes" id="UP001224674"/>
    </source>
</evidence>
<dbReference type="Pfam" id="PF03992">
    <property type="entry name" value="ABM"/>
    <property type="match status" value="1"/>
</dbReference>
<dbReference type="InterPro" id="IPR011008">
    <property type="entry name" value="Dimeric_a/b-barrel"/>
</dbReference>
<dbReference type="Proteomes" id="UP001224674">
    <property type="component" value="Chromosome"/>
</dbReference>
<evidence type="ECO:0000313" key="2">
    <source>
        <dbReference type="EMBL" id="WGH92883.1"/>
    </source>
</evidence>
<dbReference type="GO" id="GO:0004497">
    <property type="term" value="F:monooxygenase activity"/>
    <property type="evidence" value="ECO:0007669"/>
    <property type="project" value="UniProtKB-KW"/>
</dbReference>
<dbReference type="Gene3D" id="3.30.70.100">
    <property type="match status" value="1"/>
</dbReference>
<dbReference type="EC" id="1.14.-.-" evidence="2"/>
<dbReference type="GeneID" id="83695882"/>
<dbReference type="AlphaFoldDB" id="A0AAJ6AGE2"/>
<sequence>MTDMTFVNITALTVPDGAHNEVERRFANRKRAVDTFEGFQGFEVLRPVVGETRYFVVTRWDSQNSYKKWAESRDEHAHDEDEERGFSVDILGFDVVEDEENLN</sequence>
<dbReference type="PANTHER" id="PTHR34474">
    <property type="entry name" value="SIGNAL TRANSDUCTION PROTEIN TRAP"/>
    <property type="match status" value="1"/>
</dbReference>
<dbReference type="InterPro" id="IPR007138">
    <property type="entry name" value="ABM_dom"/>
</dbReference>
<keyword evidence="3" id="KW-1185">Reference proteome</keyword>
<gene>
    <name evidence="2" type="ORF">QDX21_11385</name>
</gene>
<name>A0AAJ6AGE2_9MICC</name>
<dbReference type="SUPFAM" id="SSF54909">
    <property type="entry name" value="Dimeric alpha+beta barrel"/>
    <property type="match status" value="1"/>
</dbReference>
<feature type="domain" description="ABM" evidence="1">
    <location>
        <begin position="6"/>
        <end position="96"/>
    </location>
</feature>
<protein>
    <submittedName>
        <fullName evidence="2">Antibiotic biosynthesis monooxygenase</fullName>
        <ecNumber evidence="2">1.14.-.-</ecNumber>
    </submittedName>
</protein>
<dbReference type="InterPro" id="IPR050404">
    <property type="entry name" value="Heme-degrading_MO"/>
</dbReference>
<reference evidence="2 3" key="1">
    <citation type="submission" date="2023-03" db="EMBL/GenBank/DDBJ databases">
        <title>Complete genome sequences of several Auritidibacter ignavus strains isolated from ear infections.</title>
        <authorList>
            <person name="Baehr T."/>
            <person name="Baumhoegger A.M."/>
        </authorList>
    </citation>
    <scope>NUCLEOTIDE SEQUENCE [LARGE SCALE GENOMIC DNA]</scope>
    <source>
        <strain evidence="2 3">BABAE-6</strain>
    </source>
</reference>
<proteinExistence type="predicted"/>